<name>A0A2H1W839_SPOFR</name>
<gene>
    <name evidence="2" type="ORF">SFRICE_037787</name>
</gene>
<reference evidence="2" key="1">
    <citation type="submission" date="2016-07" db="EMBL/GenBank/DDBJ databases">
        <authorList>
            <person name="Bretaudeau A."/>
        </authorList>
    </citation>
    <scope>NUCLEOTIDE SEQUENCE</scope>
    <source>
        <strain evidence="2">Rice</strain>
        <tissue evidence="2">Whole body</tissue>
    </source>
</reference>
<accession>A0A2H1W839</accession>
<organism evidence="2">
    <name type="scientific">Spodoptera frugiperda</name>
    <name type="common">Fall armyworm</name>
    <dbReference type="NCBI Taxonomy" id="7108"/>
    <lineage>
        <taxon>Eukaryota</taxon>
        <taxon>Metazoa</taxon>
        <taxon>Ecdysozoa</taxon>
        <taxon>Arthropoda</taxon>
        <taxon>Hexapoda</taxon>
        <taxon>Insecta</taxon>
        <taxon>Pterygota</taxon>
        <taxon>Neoptera</taxon>
        <taxon>Endopterygota</taxon>
        <taxon>Lepidoptera</taxon>
        <taxon>Glossata</taxon>
        <taxon>Ditrysia</taxon>
        <taxon>Noctuoidea</taxon>
        <taxon>Noctuidae</taxon>
        <taxon>Amphipyrinae</taxon>
        <taxon>Spodoptera</taxon>
    </lineage>
</organism>
<dbReference type="AlphaFoldDB" id="A0A2H1W839"/>
<feature type="compositionally biased region" description="Acidic residues" evidence="1">
    <location>
        <begin position="22"/>
        <end position="31"/>
    </location>
</feature>
<evidence type="ECO:0000256" key="1">
    <source>
        <dbReference type="SAM" id="MobiDB-lite"/>
    </source>
</evidence>
<dbReference type="EMBL" id="ODYU01006941">
    <property type="protein sequence ID" value="SOQ49241.1"/>
    <property type="molecule type" value="Genomic_DNA"/>
</dbReference>
<proteinExistence type="predicted"/>
<sequence length="100" mass="11189">MIELQSTWRTKPLFSSGRLSADDDDDDDDPLNEPTDPLSIRRRSWTPETPEALQVQYQPYGGFVPFKKGPSDVFATGLERYSCTTGTKSQVGQLILATLH</sequence>
<feature type="region of interest" description="Disordered" evidence="1">
    <location>
        <begin position="1"/>
        <end position="47"/>
    </location>
</feature>
<protein>
    <submittedName>
        <fullName evidence="2">SFRICE_037787</fullName>
    </submittedName>
</protein>
<evidence type="ECO:0000313" key="2">
    <source>
        <dbReference type="EMBL" id="SOQ49241.1"/>
    </source>
</evidence>